<proteinExistence type="inferred from homology"/>
<accession>A0A0F5V9V6</accession>
<comment type="pathway">
    <text evidence="3">Quinol/quinone metabolism; 1,4-dihydroxy-2-naphthoate biosynthesis; 1,4-dihydroxy-2-naphthoate from chorismate: step 3/7.</text>
</comment>
<comment type="subunit">
    <text evidence="3">Monomer.</text>
</comment>
<dbReference type="UniPathway" id="UPA01057">
    <property type="reaction ID" value="UER00900"/>
</dbReference>
<organism evidence="5 6">
    <name type="scientific">Photobacterium halotolerans</name>
    <dbReference type="NCBI Taxonomy" id="265726"/>
    <lineage>
        <taxon>Bacteria</taxon>
        <taxon>Pseudomonadati</taxon>
        <taxon>Pseudomonadota</taxon>
        <taxon>Gammaproteobacteria</taxon>
        <taxon>Vibrionales</taxon>
        <taxon>Vibrionaceae</taxon>
        <taxon>Photobacterium</taxon>
    </lineage>
</organism>
<dbReference type="HAMAP" id="MF_01660">
    <property type="entry name" value="MenH"/>
    <property type="match status" value="1"/>
</dbReference>
<dbReference type="UniPathway" id="UPA00079"/>
<evidence type="ECO:0000313" key="5">
    <source>
        <dbReference type="EMBL" id="KKC98862.1"/>
    </source>
</evidence>
<dbReference type="SUPFAM" id="SSF53474">
    <property type="entry name" value="alpha/beta-Hydrolases"/>
    <property type="match status" value="1"/>
</dbReference>
<protein>
    <recommendedName>
        <fullName evidence="3">Putative 2-succinyl-6-hydroxy-2,4-cyclohexadiene-1-carboxylate synthase</fullName>
        <shortName evidence="3">SHCHC synthase</shortName>
        <ecNumber evidence="3">4.2.99.20</ecNumber>
    </recommendedName>
</protein>
<dbReference type="EMBL" id="JWYV01000015">
    <property type="protein sequence ID" value="KKC98862.1"/>
    <property type="molecule type" value="Genomic_DNA"/>
</dbReference>
<dbReference type="AlphaFoldDB" id="A0A0F5V9V6"/>
<dbReference type="STRING" id="265726.KY46_16180"/>
<evidence type="ECO:0000313" key="6">
    <source>
        <dbReference type="Proteomes" id="UP000033633"/>
    </source>
</evidence>
<evidence type="ECO:0000256" key="2">
    <source>
        <dbReference type="ARBA" id="ARBA00023239"/>
    </source>
</evidence>
<dbReference type="GO" id="GO:0009234">
    <property type="term" value="P:menaquinone biosynthetic process"/>
    <property type="evidence" value="ECO:0007669"/>
    <property type="project" value="UniProtKB-UniRule"/>
</dbReference>
<dbReference type="InterPro" id="IPR029058">
    <property type="entry name" value="AB_hydrolase_fold"/>
</dbReference>
<comment type="similarity">
    <text evidence="3">Belongs to the AB hydrolase superfamily. MenH family.</text>
</comment>
<dbReference type="Pfam" id="PF12697">
    <property type="entry name" value="Abhydrolase_6"/>
    <property type="match status" value="1"/>
</dbReference>
<comment type="pathway">
    <text evidence="3">Quinol/quinone metabolism; menaquinone biosynthesis.</text>
</comment>
<dbReference type="PANTHER" id="PTHR42916">
    <property type="entry name" value="2-SUCCINYL-5-ENOLPYRUVYL-6-HYDROXY-3-CYCLOHEXENE-1-CARBOXYLATE SYNTHASE"/>
    <property type="match status" value="1"/>
</dbReference>
<keyword evidence="2 3" id="KW-0456">Lyase</keyword>
<keyword evidence="1 3" id="KW-0474">Menaquinone biosynthesis</keyword>
<dbReference type="Gene3D" id="3.40.50.1820">
    <property type="entry name" value="alpha/beta hydrolase"/>
    <property type="match status" value="1"/>
</dbReference>
<evidence type="ECO:0000256" key="3">
    <source>
        <dbReference type="HAMAP-Rule" id="MF_01660"/>
    </source>
</evidence>
<reference evidence="5 6" key="1">
    <citation type="submission" date="2014-12" db="EMBL/GenBank/DDBJ databases">
        <title>Mercury Reductase activity and rhizosphere competence traits in the genome of root associated Photobacterium halotolerans MELD1.</title>
        <authorList>
            <person name="Mathew D.C."/>
            <person name="Huang C.-C."/>
        </authorList>
    </citation>
    <scope>NUCLEOTIDE SEQUENCE [LARGE SCALE GENOMIC DNA]</scope>
    <source>
        <strain evidence="5 6">MELD1</strain>
    </source>
</reference>
<comment type="function">
    <text evidence="3">Catalyzes a proton abstraction reaction that results in 2,5-elimination of pyruvate from 2-succinyl-5-enolpyruvyl-6-hydroxy-3-cyclohexene-1-carboxylate (SEPHCHC) and the formation of 2-succinyl-6-hydroxy-2,4-cyclohexadiene-1-carboxylate (SHCHC).</text>
</comment>
<evidence type="ECO:0000256" key="1">
    <source>
        <dbReference type="ARBA" id="ARBA00022428"/>
    </source>
</evidence>
<dbReference type="RefSeq" id="WP_046221650.1">
    <property type="nucleotide sequence ID" value="NZ_JWYV01000015.1"/>
</dbReference>
<comment type="catalytic activity">
    <reaction evidence="3">
        <text>5-enolpyruvoyl-6-hydroxy-2-succinyl-cyclohex-3-ene-1-carboxylate = (1R,6R)-6-hydroxy-2-succinyl-cyclohexa-2,4-diene-1-carboxylate + pyruvate</text>
        <dbReference type="Rhea" id="RHEA:25597"/>
        <dbReference type="ChEBI" id="CHEBI:15361"/>
        <dbReference type="ChEBI" id="CHEBI:58689"/>
        <dbReference type="ChEBI" id="CHEBI:58818"/>
        <dbReference type="EC" id="4.2.99.20"/>
    </reaction>
</comment>
<dbReference type="NCBIfam" id="NF008340">
    <property type="entry name" value="PRK11126.1"/>
    <property type="match status" value="1"/>
</dbReference>
<gene>
    <name evidence="3" type="primary">menH</name>
    <name evidence="5" type="ORF">KY46_16180</name>
</gene>
<keyword evidence="6" id="KW-1185">Reference proteome</keyword>
<dbReference type="InterPro" id="IPR022485">
    <property type="entry name" value="SHCHC_synthase_MenH"/>
</dbReference>
<dbReference type="InterPro" id="IPR000073">
    <property type="entry name" value="AB_hydrolase_1"/>
</dbReference>
<comment type="caution">
    <text evidence="5">The sequence shown here is derived from an EMBL/GenBank/DDBJ whole genome shotgun (WGS) entry which is preliminary data.</text>
</comment>
<dbReference type="OrthoDB" id="9808398at2"/>
<sequence length="264" mass="29483">MLSSQYLTRSDQPEQPVMVFLHGLLGSGADWLDCAQWLQAYPCIGLDLPGHGGSRAVDCHSLDQAAEEVRDTLIKHQLAARPLILAGYSLGARIAMHGVASGLFAPLNIRLLAVEGGHFGLTCKQDQVLRWRQDCRWARRFRREPVDVVLTDWYQQPVFSSLNHAQKQSLIDYRSDNLGASVAGMLLATSLARQAYLADAIKSQKVPVHYFYGEHDSKFSRMANDSRVPATCIAHAGHNAHKEQPRAFAMALRRQLDQHLEMTQ</sequence>
<dbReference type="NCBIfam" id="TIGR03695">
    <property type="entry name" value="menH_SHCHC"/>
    <property type="match status" value="1"/>
</dbReference>
<evidence type="ECO:0000259" key="4">
    <source>
        <dbReference type="Pfam" id="PF12697"/>
    </source>
</evidence>
<dbReference type="PANTHER" id="PTHR42916:SF1">
    <property type="entry name" value="PROTEIN PHYLLO, CHLOROPLASTIC"/>
    <property type="match status" value="1"/>
</dbReference>
<feature type="domain" description="AB hydrolase-1" evidence="4">
    <location>
        <begin position="18"/>
        <end position="249"/>
    </location>
</feature>
<dbReference type="Proteomes" id="UP000033633">
    <property type="component" value="Unassembled WGS sequence"/>
</dbReference>
<dbReference type="PATRIC" id="fig|265726.11.peg.1496"/>
<dbReference type="EC" id="4.2.99.20" evidence="3"/>
<name>A0A0F5V9V6_9GAMM</name>
<dbReference type="GO" id="GO:0070205">
    <property type="term" value="F:2-succinyl-6-hydroxy-2,4-cyclohexadiene-1-carboxylate synthase activity"/>
    <property type="evidence" value="ECO:0007669"/>
    <property type="project" value="UniProtKB-UniRule"/>
</dbReference>